<organism evidence="2 3">
    <name type="scientific">Bradyrhizobium iriomotense</name>
    <dbReference type="NCBI Taxonomy" id="441950"/>
    <lineage>
        <taxon>Bacteria</taxon>
        <taxon>Pseudomonadati</taxon>
        <taxon>Pseudomonadota</taxon>
        <taxon>Alphaproteobacteria</taxon>
        <taxon>Hyphomicrobiales</taxon>
        <taxon>Nitrobacteraceae</taxon>
        <taxon>Bradyrhizobium</taxon>
    </lineage>
</organism>
<sequence>MKHVTLGWLTALLVCAAFDQAGAQSFGSTYTSTAPKDCRQIGKPSEPDGSTTRVCPGKAGLVVLIAEDDLREVVSVGRNRTLAAREPAAQLWFHPFNSTEYTVEWRAEGTRPFAIIQRWHIADGADLDKEGRPNTKAMLAVTRLPPGPVCHVAYVDVKANANANELARKAADQYARDFTCGKDEVKIIGTSGRAIELATR</sequence>
<accession>A0ABQ6BEY1</accession>
<reference evidence="3" key="1">
    <citation type="journal article" date="2019" name="Int. J. Syst. Evol. Microbiol.">
        <title>The Global Catalogue of Microorganisms (GCM) 10K type strain sequencing project: providing services to taxonomists for standard genome sequencing and annotation.</title>
        <authorList>
            <consortium name="The Broad Institute Genomics Platform"/>
            <consortium name="The Broad Institute Genome Sequencing Center for Infectious Disease"/>
            <person name="Wu L."/>
            <person name="Ma J."/>
        </authorList>
    </citation>
    <scope>NUCLEOTIDE SEQUENCE [LARGE SCALE GENOMIC DNA]</scope>
    <source>
        <strain evidence="3">NBRC 102520</strain>
    </source>
</reference>
<protein>
    <submittedName>
        <fullName evidence="2">Uncharacterized protein</fullName>
    </submittedName>
</protein>
<evidence type="ECO:0000313" key="3">
    <source>
        <dbReference type="Proteomes" id="UP001156905"/>
    </source>
</evidence>
<gene>
    <name evidence="2" type="ORF">GCM10007857_74370</name>
</gene>
<feature type="chain" id="PRO_5047125761" evidence="1">
    <location>
        <begin position="24"/>
        <end position="200"/>
    </location>
</feature>
<dbReference type="Proteomes" id="UP001156905">
    <property type="component" value="Unassembled WGS sequence"/>
</dbReference>
<feature type="signal peptide" evidence="1">
    <location>
        <begin position="1"/>
        <end position="23"/>
    </location>
</feature>
<keyword evidence="3" id="KW-1185">Reference proteome</keyword>
<dbReference type="RefSeq" id="WP_284273738.1">
    <property type="nucleotide sequence ID" value="NZ_BSOW01000037.1"/>
</dbReference>
<proteinExistence type="predicted"/>
<evidence type="ECO:0000313" key="2">
    <source>
        <dbReference type="EMBL" id="GLR90722.1"/>
    </source>
</evidence>
<name>A0ABQ6BEY1_9BRAD</name>
<comment type="caution">
    <text evidence="2">The sequence shown here is derived from an EMBL/GenBank/DDBJ whole genome shotgun (WGS) entry which is preliminary data.</text>
</comment>
<evidence type="ECO:0000256" key="1">
    <source>
        <dbReference type="SAM" id="SignalP"/>
    </source>
</evidence>
<dbReference type="EMBL" id="BSOW01000037">
    <property type="protein sequence ID" value="GLR90722.1"/>
    <property type="molecule type" value="Genomic_DNA"/>
</dbReference>
<keyword evidence="1" id="KW-0732">Signal</keyword>